<dbReference type="EMBL" id="JAAVTX010000006">
    <property type="protein sequence ID" value="NKE47174.1"/>
    <property type="molecule type" value="Genomic_DNA"/>
</dbReference>
<accession>A0ABX1F4H5</accession>
<reference evidence="1 2" key="1">
    <citation type="submission" date="2020-03" db="EMBL/GenBank/DDBJ databases">
        <title>Roseomonas selenitidurans sp. nov. isolated from soil.</title>
        <authorList>
            <person name="Liu H."/>
        </authorList>
    </citation>
    <scope>NUCLEOTIDE SEQUENCE [LARGE SCALE GENOMIC DNA]</scope>
    <source>
        <strain evidence="1 2">JCM 15073</strain>
    </source>
</reference>
<comment type="caution">
    <text evidence="1">The sequence shown here is derived from an EMBL/GenBank/DDBJ whole genome shotgun (WGS) entry which is preliminary data.</text>
</comment>
<evidence type="ECO:0000313" key="1">
    <source>
        <dbReference type="EMBL" id="NKE47174.1"/>
    </source>
</evidence>
<evidence type="ECO:0000313" key="2">
    <source>
        <dbReference type="Proteomes" id="UP000765160"/>
    </source>
</evidence>
<dbReference type="RefSeq" id="WP_168052249.1">
    <property type="nucleotide sequence ID" value="NZ_JAATJR010000006.1"/>
</dbReference>
<dbReference type="Proteomes" id="UP000765160">
    <property type="component" value="Unassembled WGS sequence"/>
</dbReference>
<keyword evidence="2" id="KW-1185">Reference proteome</keyword>
<protein>
    <submittedName>
        <fullName evidence="1">Uncharacterized protein</fullName>
    </submittedName>
</protein>
<name>A0ABX1F4H5_9PROT</name>
<gene>
    <name evidence="1" type="ORF">HB662_20515</name>
</gene>
<sequence length="218" mass="23484">MKAEHSIKDGVSDYTATVDDEADLASPVTVTSGGYTVKFEGNNFATKHLRRIRRGSVDELTNPETGPGKLTSYITEAKEKSLARFDGRAASTNSLIYLDLGQYCQFGCQVIQIVKNAAIPWEPFGASNVLQKVGTVSIGKCLAYSFSGVGLPRIGNDRRPQGGVGIVMRVTIAQVKGKANDVVVSHYAGGAVQDRFHTEYGDKKNLQRRAGIARSIVS</sequence>
<proteinExistence type="predicted"/>
<organism evidence="1 2">
    <name type="scientific">Falsiroseomonas frigidaquae</name>
    <dbReference type="NCBI Taxonomy" id="487318"/>
    <lineage>
        <taxon>Bacteria</taxon>
        <taxon>Pseudomonadati</taxon>
        <taxon>Pseudomonadota</taxon>
        <taxon>Alphaproteobacteria</taxon>
        <taxon>Acetobacterales</taxon>
        <taxon>Roseomonadaceae</taxon>
        <taxon>Falsiroseomonas</taxon>
    </lineage>
</organism>